<sequence length="173" mass="18642">MTSAVQSSPLSPPDEATGRHGGPAVSHQSDVSGRGRRPRPDRSRSVQILITHTAVRHLSAVPLISSWSASPSCPFLSFQSSAGQRFHSSPDAIPNQHILLTSGPFLSLPGSSAKVTSLPAHPTLIYKDFRVGQSYLQDDTVSKHFPGRSSKQCCMMLEEEPQKLPELSVGPHL</sequence>
<organism evidence="2 3">
    <name type="scientific">Oryzias melastigma</name>
    <name type="common">Marine medaka</name>
    <dbReference type="NCBI Taxonomy" id="30732"/>
    <lineage>
        <taxon>Eukaryota</taxon>
        <taxon>Metazoa</taxon>
        <taxon>Chordata</taxon>
        <taxon>Craniata</taxon>
        <taxon>Vertebrata</taxon>
        <taxon>Euteleostomi</taxon>
        <taxon>Actinopterygii</taxon>
        <taxon>Neopterygii</taxon>
        <taxon>Teleostei</taxon>
        <taxon>Neoteleostei</taxon>
        <taxon>Acanthomorphata</taxon>
        <taxon>Ovalentaria</taxon>
        <taxon>Atherinomorphae</taxon>
        <taxon>Beloniformes</taxon>
        <taxon>Adrianichthyidae</taxon>
        <taxon>Oryziinae</taxon>
        <taxon>Oryzias</taxon>
    </lineage>
</organism>
<reference evidence="2" key="1">
    <citation type="journal article" name="BMC Genomics">
        <title>Long-read sequencing and de novo genome assembly of marine medaka (Oryzias melastigma).</title>
        <authorList>
            <person name="Liang P."/>
            <person name="Saqib H.S.A."/>
            <person name="Ni X."/>
            <person name="Shen Y."/>
        </authorList>
    </citation>
    <scope>NUCLEOTIDE SEQUENCE</scope>
    <source>
        <strain evidence="2">Bigg-433</strain>
    </source>
</reference>
<feature type="region of interest" description="Disordered" evidence="1">
    <location>
        <begin position="1"/>
        <end position="44"/>
    </location>
</feature>
<name>A0A834FLK7_ORYME</name>
<evidence type="ECO:0000313" key="3">
    <source>
        <dbReference type="Proteomes" id="UP000646548"/>
    </source>
</evidence>
<comment type="caution">
    <text evidence="2">The sequence shown here is derived from an EMBL/GenBank/DDBJ whole genome shotgun (WGS) entry which is preliminary data.</text>
</comment>
<protein>
    <submittedName>
        <fullName evidence="2">Uncharacterized protein</fullName>
    </submittedName>
</protein>
<dbReference type="Proteomes" id="UP000646548">
    <property type="component" value="Unassembled WGS sequence"/>
</dbReference>
<evidence type="ECO:0000313" key="2">
    <source>
        <dbReference type="EMBL" id="KAF6736221.1"/>
    </source>
</evidence>
<evidence type="ECO:0000256" key="1">
    <source>
        <dbReference type="SAM" id="MobiDB-lite"/>
    </source>
</evidence>
<gene>
    <name evidence="2" type="ORF">FQA47_024502</name>
</gene>
<dbReference type="EMBL" id="WKFB01000094">
    <property type="protein sequence ID" value="KAF6736221.1"/>
    <property type="molecule type" value="Genomic_DNA"/>
</dbReference>
<dbReference type="AlphaFoldDB" id="A0A834FLK7"/>
<accession>A0A834FLK7</accession>
<proteinExistence type="predicted"/>